<evidence type="ECO:0000313" key="2">
    <source>
        <dbReference type="Proteomes" id="UP000287156"/>
    </source>
</evidence>
<name>A0A429XYC3_9BACI</name>
<comment type="caution">
    <text evidence="1">The sequence shown here is derived from an EMBL/GenBank/DDBJ whole genome shotgun (WGS) entry which is preliminary data.</text>
</comment>
<dbReference type="EMBL" id="QYTV02000005">
    <property type="protein sequence ID" value="RST73734.1"/>
    <property type="molecule type" value="Genomic_DNA"/>
</dbReference>
<dbReference type="OrthoDB" id="2660939at2"/>
<dbReference type="Pfam" id="PF12389">
    <property type="entry name" value="Peptidase_M73"/>
    <property type="match status" value="1"/>
</dbReference>
<dbReference type="NCBIfam" id="TIGR04088">
    <property type="entry name" value="cognate_SipW"/>
    <property type="match status" value="1"/>
</dbReference>
<gene>
    <name evidence="1" type="ORF">D4T97_012715</name>
</gene>
<dbReference type="InterPro" id="IPR022121">
    <property type="entry name" value="Peptidase_M73_camelysin"/>
</dbReference>
<keyword evidence="1" id="KW-0131">Cell cycle</keyword>
<dbReference type="InterPro" id="IPR023833">
    <property type="entry name" value="Signal_pept_SipW-depend-type"/>
</dbReference>
<keyword evidence="2" id="KW-1185">Reference proteome</keyword>
<proteinExistence type="predicted"/>
<organism evidence="1 2">
    <name type="scientific">Siminovitchia acidinfaciens</name>
    <dbReference type="NCBI Taxonomy" id="2321395"/>
    <lineage>
        <taxon>Bacteria</taxon>
        <taxon>Bacillati</taxon>
        <taxon>Bacillota</taxon>
        <taxon>Bacilli</taxon>
        <taxon>Bacillales</taxon>
        <taxon>Bacillaceae</taxon>
        <taxon>Siminovitchia</taxon>
    </lineage>
</organism>
<reference evidence="1" key="1">
    <citation type="submission" date="2018-12" db="EMBL/GenBank/DDBJ databases">
        <authorList>
            <person name="Sun L."/>
            <person name="Chen Z."/>
        </authorList>
    </citation>
    <scope>NUCLEOTIDE SEQUENCE [LARGE SCALE GENOMIC DNA]</scope>
    <source>
        <strain evidence="1">3-2-2</strain>
    </source>
</reference>
<dbReference type="AlphaFoldDB" id="A0A429XYC3"/>
<keyword evidence="1" id="KW-0132">Cell division</keyword>
<dbReference type="RefSeq" id="WP_126051122.1">
    <property type="nucleotide sequence ID" value="NZ_QYTV02000005.1"/>
</dbReference>
<protein>
    <submittedName>
        <fullName evidence="1">Cell division protein FtsN</fullName>
    </submittedName>
</protein>
<accession>A0A429XYC3</accession>
<dbReference type="Proteomes" id="UP000287156">
    <property type="component" value="Unassembled WGS sequence"/>
</dbReference>
<evidence type="ECO:0000313" key="1">
    <source>
        <dbReference type="EMBL" id="RST73734.1"/>
    </source>
</evidence>
<sequence length="197" mass="21405">MSIKKKLGMGVASAALGIALVGGGTFAYFSDTETSANTFAAGTLDLTLNPQEIINVSKIKPGDSMLRTFKLKNDGSLDIKTVGLETSYEVTDTKGDNAGEDFGEHIRVNFLTNVNQLSTPIHTTTLAALKNENPDVIKQLFIDKLFGNGGLKPGQTHNLAVQFEFVDNDHDQNKFQGDELELTWDFTAYQMDGSPLK</sequence>
<dbReference type="GO" id="GO:0051301">
    <property type="term" value="P:cell division"/>
    <property type="evidence" value="ECO:0007669"/>
    <property type="project" value="UniProtKB-KW"/>
</dbReference>